<dbReference type="InterPro" id="IPR027430">
    <property type="entry name" value="Retinal_BS"/>
</dbReference>
<dbReference type="Proteomes" id="UP000828390">
    <property type="component" value="Unassembled WGS sequence"/>
</dbReference>
<reference evidence="10" key="1">
    <citation type="journal article" date="2019" name="bioRxiv">
        <title>The Genome of the Zebra Mussel, Dreissena polymorpha: A Resource for Invasive Species Research.</title>
        <authorList>
            <person name="McCartney M.A."/>
            <person name="Auch B."/>
            <person name="Kono T."/>
            <person name="Mallez S."/>
            <person name="Zhang Y."/>
            <person name="Obille A."/>
            <person name="Becker A."/>
            <person name="Abrahante J.E."/>
            <person name="Garbe J."/>
            <person name="Badalamenti J.P."/>
            <person name="Herman A."/>
            <person name="Mangelson H."/>
            <person name="Liachko I."/>
            <person name="Sullivan S."/>
            <person name="Sone E.D."/>
            <person name="Koren S."/>
            <person name="Silverstein K.A.T."/>
            <person name="Beckman K.B."/>
            <person name="Gohl D.M."/>
        </authorList>
    </citation>
    <scope>NUCLEOTIDE SEQUENCE</scope>
    <source>
        <strain evidence="10">Duluth1</strain>
        <tissue evidence="10">Whole animal</tissue>
    </source>
</reference>
<keyword evidence="6" id="KW-0675">Receptor</keyword>
<evidence type="ECO:0000256" key="2">
    <source>
        <dbReference type="ARBA" id="ARBA00022692"/>
    </source>
</evidence>
<accession>A0A9D4FS99</accession>
<dbReference type="Gene3D" id="1.20.1070.10">
    <property type="entry name" value="Rhodopsin 7-helix transmembrane proteins"/>
    <property type="match status" value="1"/>
</dbReference>
<keyword evidence="4" id="KW-0297">G-protein coupled receptor</keyword>
<evidence type="ECO:0000256" key="8">
    <source>
        <dbReference type="SAM" id="Phobius"/>
    </source>
</evidence>
<keyword evidence="5 8" id="KW-0472">Membrane</keyword>
<dbReference type="InterPro" id="IPR017452">
    <property type="entry name" value="GPCR_Rhodpsn_7TM"/>
</dbReference>
<name>A0A9D4FS99_DREPO</name>
<comment type="caution">
    <text evidence="10">The sequence shown here is derived from an EMBL/GenBank/DDBJ whole genome shotgun (WGS) entry which is preliminary data.</text>
</comment>
<dbReference type="InterPro" id="IPR050125">
    <property type="entry name" value="GPCR_opsins"/>
</dbReference>
<dbReference type="GO" id="GO:0004930">
    <property type="term" value="F:G protein-coupled receptor activity"/>
    <property type="evidence" value="ECO:0007669"/>
    <property type="project" value="UniProtKB-KW"/>
</dbReference>
<dbReference type="AlphaFoldDB" id="A0A9D4FS99"/>
<keyword evidence="11" id="KW-1185">Reference proteome</keyword>
<sequence>MTFAMSWGFLVCWMPYSVVSMWSAYGNADLLPMRLVVVSVLLAKSSTVVNPIIYFLLNSKFRPMLLRTLNNESVNSQSFRLNGSSTTNNFNRSGTQDEFIHSDTKSNSSSKVACVANTIEHQYIIINCDIEHDGSDVML</sequence>
<keyword evidence="2 8" id="KW-0812">Transmembrane</keyword>
<keyword evidence="7" id="KW-0807">Transducer</keyword>
<dbReference type="SUPFAM" id="SSF81321">
    <property type="entry name" value="Family A G protein-coupled receptor-like"/>
    <property type="match status" value="1"/>
</dbReference>
<dbReference type="EMBL" id="JAIWYP010000006">
    <property type="protein sequence ID" value="KAH3804068.1"/>
    <property type="molecule type" value="Genomic_DNA"/>
</dbReference>
<proteinExistence type="predicted"/>
<evidence type="ECO:0000256" key="5">
    <source>
        <dbReference type="ARBA" id="ARBA00023136"/>
    </source>
</evidence>
<evidence type="ECO:0000256" key="1">
    <source>
        <dbReference type="ARBA" id="ARBA00004141"/>
    </source>
</evidence>
<evidence type="ECO:0000256" key="4">
    <source>
        <dbReference type="ARBA" id="ARBA00023040"/>
    </source>
</evidence>
<evidence type="ECO:0000256" key="7">
    <source>
        <dbReference type="ARBA" id="ARBA00023224"/>
    </source>
</evidence>
<dbReference type="GO" id="GO:0016020">
    <property type="term" value="C:membrane"/>
    <property type="evidence" value="ECO:0007669"/>
    <property type="project" value="UniProtKB-SubCell"/>
</dbReference>
<protein>
    <recommendedName>
        <fullName evidence="9">G-protein coupled receptors family 1 profile domain-containing protein</fullName>
    </recommendedName>
</protein>
<feature type="transmembrane region" description="Helical" evidence="8">
    <location>
        <begin position="7"/>
        <end position="25"/>
    </location>
</feature>
<feature type="domain" description="G-protein coupled receptors family 1 profile" evidence="9">
    <location>
        <begin position="1"/>
        <end position="54"/>
    </location>
</feature>
<feature type="transmembrane region" description="Helical" evidence="8">
    <location>
        <begin position="31"/>
        <end position="57"/>
    </location>
</feature>
<evidence type="ECO:0000256" key="3">
    <source>
        <dbReference type="ARBA" id="ARBA00022989"/>
    </source>
</evidence>
<dbReference type="PROSITE" id="PS00238">
    <property type="entry name" value="OPSIN"/>
    <property type="match status" value="1"/>
</dbReference>
<dbReference type="PANTHER" id="PTHR24240">
    <property type="entry name" value="OPSIN"/>
    <property type="match status" value="1"/>
</dbReference>
<keyword evidence="3 8" id="KW-1133">Transmembrane helix</keyword>
<dbReference type="PROSITE" id="PS50262">
    <property type="entry name" value="G_PROTEIN_RECEP_F1_2"/>
    <property type="match status" value="1"/>
</dbReference>
<evidence type="ECO:0000313" key="10">
    <source>
        <dbReference type="EMBL" id="KAH3804068.1"/>
    </source>
</evidence>
<organism evidence="10 11">
    <name type="scientific">Dreissena polymorpha</name>
    <name type="common">Zebra mussel</name>
    <name type="synonym">Mytilus polymorpha</name>
    <dbReference type="NCBI Taxonomy" id="45954"/>
    <lineage>
        <taxon>Eukaryota</taxon>
        <taxon>Metazoa</taxon>
        <taxon>Spiralia</taxon>
        <taxon>Lophotrochozoa</taxon>
        <taxon>Mollusca</taxon>
        <taxon>Bivalvia</taxon>
        <taxon>Autobranchia</taxon>
        <taxon>Heteroconchia</taxon>
        <taxon>Euheterodonta</taxon>
        <taxon>Imparidentia</taxon>
        <taxon>Neoheterodontei</taxon>
        <taxon>Myida</taxon>
        <taxon>Dreissenoidea</taxon>
        <taxon>Dreissenidae</taxon>
        <taxon>Dreissena</taxon>
    </lineage>
</organism>
<comment type="subcellular location">
    <subcellularLocation>
        <location evidence="1">Membrane</location>
        <topology evidence="1">Multi-pass membrane protein</topology>
    </subcellularLocation>
</comment>
<evidence type="ECO:0000313" key="11">
    <source>
        <dbReference type="Proteomes" id="UP000828390"/>
    </source>
</evidence>
<evidence type="ECO:0000256" key="6">
    <source>
        <dbReference type="ARBA" id="ARBA00023170"/>
    </source>
</evidence>
<reference evidence="10" key="2">
    <citation type="submission" date="2020-11" db="EMBL/GenBank/DDBJ databases">
        <authorList>
            <person name="McCartney M.A."/>
            <person name="Auch B."/>
            <person name="Kono T."/>
            <person name="Mallez S."/>
            <person name="Becker A."/>
            <person name="Gohl D.M."/>
            <person name="Silverstein K.A.T."/>
            <person name="Koren S."/>
            <person name="Bechman K.B."/>
            <person name="Herman A."/>
            <person name="Abrahante J.E."/>
            <person name="Garbe J."/>
        </authorList>
    </citation>
    <scope>NUCLEOTIDE SEQUENCE</scope>
    <source>
        <strain evidence="10">Duluth1</strain>
        <tissue evidence="10">Whole animal</tissue>
    </source>
</reference>
<evidence type="ECO:0000259" key="9">
    <source>
        <dbReference type="PROSITE" id="PS50262"/>
    </source>
</evidence>
<gene>
    <name evidence="10" type="ORF">DPMN_132346</name>
</gene>